<accession>A0ABV6B770</accession>
<keyword evidence="4" id="KW-1185">Reference proteome</keyword>
<dbReference type="InterPro" id="IPR003719">
    <property type="entry name" value="Phenazine_PhzF-like"/>
</dbReference>
<name>A0ABV6B770_9GAMM</name>
<evidence type="ECO:0000313" key="3">
    <source>
        <dbReference type="EMBL" id="MFC0046721.1"/>
    </source>
</evidence>
<evidence type="ECO:0000313" key="4">
    <source>
        <dbReference type="Proteomes" id="UP001589813"/>
    </source>
</evidence>
<dbReference type="PIRSF" id="PIRSF016184">
    <property type="entry name" value="PhzC_PhzF"/>
    <property type="match status" value="1"/>
</dbReference>
<evidence type="ECO:0000256" key="2">
    <source>
        <dbReference type="ARBA" id="ARBA00023235"/>
    </source>
</evidence>
<dbReference type="NCBIfam" id="TIGR00654">
    <property type="entry name" value="PhzF_family"/>
    <property type="match status" value="1"/>
</dbReference>
<dbReference type="Proteomes" id="UP001589813">
    <property type="component" value="Unassembled WGS sequence"/>
</dbReference>
<protein>
    <submittedName>
        <fullName evidence="3">PhzF family phenazine biosynthesis protein</fullName>
    </submittedName>
</protein>
<reference evidence="3 4" key="1">
    <citation type="submission" date="2024-09" db="EMBL/GenBank/DDBJ databases">
        <authorList>
            <person name="Sun Q."/>
            <person name="Mori K."/>
        </authorList>
    </citation>
    <scope>NUCLEOTIDE SEQUENCE [LARGE SCALE GENOMIC DNA]</scope>
    <source>
        <strain evidence="3 4">KCTC 23315</strain>
    </source>
</reference>
<proteinExistence type="inferred from homology"/>
<evidence type="ECO:0000256" key="1">
    <source>
        <dbReference type="ARBA" id="ARBA00008270"/>
    </source>
</evidence>
<organism evidence="3 4">
    <name type="scientific">Rheinheimera tilapiae</name>
    <dbReference type="NCBI Taxonomy" id="875043"/>
    <lineage>
        <taxon>Bacteria</taxon>
        <taxon>Pseudomonadati</taxon>
        <taxon>Pseudomonadota</taxon>
        <taxon>Gammaproteobacteria</taxon>
        <taxon>Chromatiales</taxon>
        <taxon>Chromatiaceae</taxon>
        <taxon>Rheinheimera</taxon>
    </lineage>
</organism>
<dbReference type="RefSeq" id="WP_377239281.1">
    <property type="nucleotide sequence ID" value="NZ_JBHLXP010000001.1"/>
</dbReference>
<keyword evidence="2" id="KW-0413">Isomerase</keyword>
<dbReference type="Pfam" id="PF02567">
    <property type="entry name" value="PhzC-PhzF"/>
    <property type="match status" value="1"/>
</dbReference>
<dbReference type="PANTHER" id="PTHR13774:SF17">
    <property type="entry name" value="PHENAZINE BIOSYNTHESIS-LIKE DOMAIN-CONTAINING PROTEIN"/>
    <property type="match status" value="1"/>
</dbReference>
<gene>
    <name evidence="3" type="ORF">ACFFJP_00295</name>
</gene>
<comment type="similarity">
    <text evidence="1">Belongs to the PhzF family.</text>
</comment>
<dbReference type="Gene3D" id="3.10.310.10">
    <property type="entry name" value="Diaminopimelate Epimerase, Chain A, domain 1"/>
    <property type="match status" value="2"/>
</dbReference>
<dbReference type="EMBL" id="JBHLXP010000001">
    <property type="protein sequence ID" value="MFC0046721.1"/>
    <property type="molecule type" value="Genomic_DNA"/>
</dbReference>
<dbReference type="SUPFAM" id="SSF54506">
    <property type="entry name" value="Diaminopimelate epimerase-like"/>
    <property type="match status" value="1"/>
</dbReference>
<dbReference type="PANTHER" id="PTHR13774">
    <property type="entry name" value="PHENAZINE BIOSYNTHESIS PROTEIN"/>
    <property type="match status" value="1"/>
</dbReference>
<comment type="caution">
    <text evidence="3">The sequence shown here is derived from an EMBL/GenBank/DDBJ whole genome shotgun (WGS) entry which is preliminary data.</text>
</comment>
<sequence length="273" mass="29840">MKLDIFQVDAFTDTLFAGNAAAVVPLPVTMTDWLPDALMLQIAQENNLSETAFVKRLGDGHYQIRWFSPLCEIDFCGHATLAAAYVLLQREPVASLRFSTLKVGDLSVVQGQDGWLDMNFPARPATVQAEVPAALLQALNHQPVAVLRSEQAWFVVYDEAAQVATLQPDMTLLKTLWPFDVVATAPGQGFAAGQYDFVSRYFWPANGGDEDPVTGSIHAGLAPYWAARLDKTELLAYQASSRGGVLRCALQGERVQVSGQARLYLQGQIDLPV</sequence>